<dbReference type="PANTHER" id="PTHR11575:SF22">
    <property type="entry name" value="ADL392WP"/>
    <property type="match status" value="1"/>
</dbReference>
<dbReference type="GO" id="GO:0005576">
    <property type="term" value="C:extracellular region"/>
    <property type="evidence" value="ECO:0007669"/>
    <property type="project" value="UniProtKB-ARBA"/>
</dbReference>
<dbReference type="GO" id="GO:0005829">
    <property type="term" value="C:cytosol"/>
    <property type="evidence" value="ECO:0007669"/>
    <property type="project" value="TreeGrafter"/>
</dbReference>
<dbReference type="InterPro" id="IPR041823">
    <property type="entry name" value="YHR202W_N"/>
</dbReference>
<dbReference type="PIRSF" id="PIRSF017316">
    <property type="entry name" value="Pesterase_C1039"/>
    <property type="match status" value="1"/>
</dbReference>
<feature type="signal peptide" evidence="1">
    <location>
        <begin position="1"/>
        <end position="20"/>
    </location>
</feature>
<name>A0AA38RML1_9PEZI</name>
<accession>A0AA38RML1</accession>
<dbReference type="InterPro" id="IPR029052">
    <property type="entry name" value="Metallo-depent_PP-like"/>
</dbReference>
<keyword evidence="1" id="KW-0732">Signal</keyword>
<dbReference type="GO" id="GO:0016787">
    <property type="term" value="F:hydrolase activity"/>
    <property type="evidence" value="ECO:0007669"/>
    <property type="project" value="InterPro"/>
</dbReference>
<dbReference type="AlphaFoldDB" id="A0AA38RML1"/>
<organism evidence="3 4">
    <name type="scientific">Pleurostoma richardsiae</name>
    <dbReference type="NCBI Taxonomy" id="41990"/>
    <lineage>
        <taxon>Eukaryota</taxon>
        <taxon>Fungi</taxon>
        <taxon>Dikarya</taxon>
        <taxon>Ascomycota</taxon>
        <taxon>Pezizomycotina</taxon>
        <taxon>Sordariomycetes</taxon>
        <taxon>Sordariomycetidae</taxon>
        <taxon>Calosphaeriales</taxon>
        <taxon>Pleurostomataceae</taxon>
        <taxon>Pleurostoma</taxon>
    </lineage>
</organism>
<dbReference type="CDD" id="cd07407">
    <property type="entry name" value="MPP_YHR202W_N"/>
    <property type="match status" value="1"/>
</dbReference>
<evidence type="ECO:0000313" key="3">
    <source>
        <dbReference type="EMBL" id="KAJ9154833.1"/>
    </source>
</evidence>
<dbReference type="FunFam" id="3.60.21.10:FF:000043">
    <property type="entry name" value="Ser/Thr protein phosphatase family"/>
    <property type="match status" value="1"/>
</dbReference>
<dbReference type="InterPro" id="IPR036907">
    <property type="entry name" value="5'-Nucleotdase_C_sf"/>
</dbReference>
<sequence>MKTSLFAIGSIAAALPYALGCDSCYGPVNHVEHVRHVKRIQPGVPNATYGPRGPLEWGQFNVLHTTDTHGWLEGHLKEQNYGADWGDFVTFAKHMKHKAGNMGVDLLLIDTGDLHDGTGLSDATAVDGELSQNVFTELDDYDLLTIGNHELYVTEVAYQTFSNFSKFWGDRYLTSNVQIVNPATGEWEYIGSQYKYFTTAKGLRIMAFGILYDFTGNSNVSRITKGADMVKEEWFMSAINSTEPVDLFLLIGHNIARPTTGGSTFSYAYDAIREIHPSTPIQIFGGHSHIRDFAVLDESSTALESGRYCETLGWFSMSGFNKTNSAYSGVTNPHGVLNPSRKATNTSTSPFVYSRRYLDWNRYTFEYHAIGKQSDAEFDYHSGLRTSEEITSYRTELNLGEVYGCVPEHYCQTCVPFGEPNNIFTVLADAMATIIVNPDRADKARYIYTNTGGIRFDMVKGPFTYDDNFIVSPFRDAFFYVPDVPYDIASTLLDKLNAGGADKRDRFASIPERDICVDPIVGQLSDLEIRDTSEPRGITRRQVVDETPGYTTTDDFGTDGDDTIHTEIPYYSIPNYFMGAGGLPTNGTPEVVDVIFVDFIEDYMLGYLGAAYSESSVSCYLACNFTSQDYLIPYAKLKWQDNMPDCPI</sequence>
<protein>
    <submittedName>
        <fullName evidence="3">Phosphoprotein phosphatase</fullName>
    </submittedName>
</protein>
<keyword evidence="4" id="KW-1185">Reference proteome</keyword>
<dbReference type="InterPro" id="IPR014485">
    <property type="entry name" value="Pesterase_C1039"/>
</dbReference>
<dbReference type="InterPro" id="IPR053828">
    <property type="entry name" value="Nucleosidase_C"/>
</dbReference>
<dbReference type="GO" id="GO:0009166">
    <property type="term" value="P:nucleotide catabolic process"/>
    <property type="evidence" value="ECO:0007669"/>
    <property type="project" value="InterPro"/>
</dbReference>
<proteinExistence type="predicted"/>
<dbReference type="InterPro" id="IPR006179">
    <property type="entry name" value="5_nucleotidase/apyrase"/>
</dbReference>
<dbReference type="SUPFAM" id="SSF56300">
    <property type="entry name" value="Metallo-dependent phosphatases"/>
    <property type="match status" value="1"/>
</dbReference>
<dbReference type="Gene3D" id="3.90.780.10">
    <property type="entry name" value="5'-Nucleotidase, C-terminal domain"/>
    <property type="match status" value="1"/>
</dbReference>
<reference evidence="3" key="1">
    <citation type="submission" date="2022-07" db="EMBL/GenBank/DDBJ databases">
        <title>Fungi with potential for degradation of polypropylene.</title>
        <authorList>
            <person name="Gostincar C."/>
        </authorList>
    </citation>
    <scope>NUCLEOTIDE SEQUENCE</scope>
    <source>
        <strain evidence="3">EXF-13308</strain>
    </source>
</reference>
<dbReference type="Proteomes" id="UP001174694">
    <property type="component" value="Unassembled WGS sequence"/>
</dbReference>
<gene>
    <name evidence="3" type="ORF">NKR23_g2279</name>
</gene>
<dbReference type="SUPFAM" id="SSF55816">
    <property type="entry name" value="5'-nucleotidase (syn. UDP-sugar hydrolase), C-terminal domain"/>
    <property type="match status" value="1"/>
</dbReference>
<evidence type="ECO:0000259" key="2">
    <source>
        <dbReference type="Pfam" id="PF21953"/>
    </source>
</evidence>
<dbReference type="PANTHER" id="PTHR11575">
    <property type="entry name" value="5'-NUCLEOTIDASE-RELATED"/>
    <property type="match status" value="1"/>
</dbReference>
<feature type="chain" id="PRO_5041454248" evidence="1">
    <location>
        <begin position="21"/>
        <end position="648"/>
    </location>
</feature>
<evidence type="ECO:0000256" key="1">
    <source>
        <dbReference type="SAM" id="SignalP"/>
    </source>
</evidence>
<comment type="caution">
    <text evidence="3">The sequence shown here is derived from an EMBL/GenBank/DDBJ whole genome shotgun (WGS) entry which is preliminary data.</text>
</comment>
<dbReference type="Pfam" id="PF21953">
    <property type="entry name" value="NadN_nucleosid_C"/>
    <property type="match status" value="1"/>
</dbReference>
<dbReference type="EMBL" id="JANBVO010000004">
    <property type="protein sequence ID" value="KAJ9154833.1"/>
    <property type="molecule type" value="Genomic_DNA"/>
</dbReference>
<dbReference type="Gene3D" id="3.60.21.10">
    <property type="match status" value="1"/>
</dbReference>
<feature type="domain" description="Putative 5'-nucleotidase C-terminal" evidence="2">
    <location>
        <begin position="410"/>
        <end position="605"/>
    </location>
</feature>
<evidence type="ECO:0000313" key="4">
    <source>
        <dbReference type="Proteomes" id="UP001174694"/>
    </source>
</evidence>